<dbReference type="Gene3D" id="6.10.140.2220">
    <property type="match status" value="1"/>
</dbReference>
<protein>
    <recommendedName>
        <fullName evidence="5">MYND-type domain-containing protein</fullName>
    </recommendedName>
</protein>
<evidence type="ECO:0000256" key="1">
    <source>
        <dbReference type="ARBA" id="ARBA00022723"/>
    </source>
</evidence>
<reference evidence="6 7" key="1">
    <citation type="submission" date="2020-07" db="EMBL/GenBank/DDBJ databases">
        <title>Comparative genomics of pyrophilous fungi reveals a link between fire events and developmental genes.</title>
        <authorList>
            <consortium name="DOE Joint Genome Institute"/>
            <person name="Steindorff A.S."/>
            <person name="Carver A."/>
            <person name="Calhoun S."/>
            <person name="Stillman K."/>
            <person name="Liu H."/>
            <person name="Lipzen A."/>
            <person name="Pangilinan J."/>
            <person name="Labutti K."/>
            <person name="Bruns T.D."/>
            <person name="Grigoriev I.V."/>
        </authorList>
    </citation>
    <scope>NUCLEOTIDE SEQUENCE [LARGE SCALE GENOMIC DNA]</scope>
    <source>
        <strain evidence="6 7">CBS 144469</strain>
    </source>
</reference>
<accession>A0A8H6HS78</accession>
<evidence type="ECO:0000256" key="4">
    <source>
        <dbReference type="PROSITE-ProRule" id="PRU00134"/>
    </source>
</evidence>
<keyword evidence="7" id="KW-1185">Reference proteome</keyword>
<dbReference type="SUPFAM" id="SSF144232">
    <property type="entry name" value="HIT/MYND zinc finger-like"/>
    <property type="match status" value="1"/>
</dbReference>
<evidence type="ECO:0000259" key="5">
    <source>
        <dbReference type="PROSITE" id="PS50865"/>
    </source>
</evidence>
<keyword evidence="2 4" id="KW-0863">Zinc-finger</keyword>
<feature type="domain" description="MYND-type" evidence="5">
    <location>
        <begin position="374"/>
        <end position="415"/>
    </location>
</feature>
<proteinExistence type="predicted"/>
<name>A0A8H6HS78_9AGAR</name>
<sequence length="486" mass="53242">MDTRQLFRAAMGPYRFRSLIEATGSFAGHAADAPALKPAHGPIGHQVGVPQTGASYLVPGGRFFLTFDCNVLALWDFGLVGSVSQPRRMAHLDFPPGTFIGFEAGLKAFEISSFSETGKSSFRHLGELLLDKARGVRQVVVHGDRAIFDRAIFESTEFVIWDFVSSMYVVVKRVYDGFTSSPLELEKIYIHNALIELGEKSLRITDVPPDFVLNFGKPVTSTPVSLDTAEQQSLPTPQVLQYPPPDDIVDESRCFSGVINRHQAQLPLLFDIHRPYRSYTGIARLSFNFTRTPLGEIVPSPLTCIAKRAFPAGCMFGGSDMIGSLHVPDGFSKPVMRSIPMTLTLDNMAESESDAHEFIYSTAGAGETLNRCSLPGCRKEEVAKGTHKFCSGCRLVCYCSAKCQKRHWKPHKEVCKEQSQCIASGVVAPPMRIVKLVHPGPFPNSLLSNLGICAGSGRMVTSLLTGSYAEAQRRFNGVVLISDFLA</sequence>
<comment type="caution">
    <text evidence="6">The sequence shown here is derived from an EMBL/GenBank/DDBJ whole genome shotgun (WGS) entry which is preliminary data.</text>
</comment>
<evidence type="ECO:0000256" key="3">
    <source>
        <dbReference type="ARBA" id="ARBA00022833"/>
    </source>
</evidence>
<evidence type="ECO:0000313" key="7">
    <source>
        <dbReference type="Proteomes" id="UP000521943"/>
    </source>
</evidence>
<dbReference type="EMBL" id="JACGCI010000045">
    <property type="protein sequence ID" value="KAF6752205.1"/>
    <property type="molecule type" value="Genomic_DNA"/>
</dbReference>
<keyword evidence="3" id="KW-0862">Zinc</keyword>
<gene>
    <name evidence="6" type="ORF">DFP72DRAFT_1070517</name>
</gene>
<dbReference type="AlphaFoldDB" id="A0A8H6HS78"/>
<dbReference type="GO" id="GO:0008270">
    <property type="term" value="F:zinc ion binding"/>
    <property type="evidence" value="ECO:0007669"/>
    <property type="project" value="UniProtKB-KW"/>
</dbReference>
<dbReference type="OrthoDB" id="2688364at2759"/>
<evidence type="ECO:0000256" key="2">
    <source>
        <dbReference type="ARBA" id="ARBA00022771"/>
    </source>
</evidence>
<dbReference type="Proteomes" id="UP000521943">
    <property type="component" value="Unassembled WGS sequence"/>
</dbReference>
<keyword evidence="1" id="KW-0479">Metal-binding</keyword>
<dbReference type="Pfam" id="PF01753">
    <property type="entry name" value="zf-MYND"/>
    <property type="match status" value="1"/>
</dbReference>
<dbReference type="PROSITE" id="PS50865">
    <property type="entry name" value="ZF_MYND_2"/>
    <property type="match status" value="1"/>
</dbReference>
<organism evidence="6 7">
    <name type="scientific">Ephemerocybe angulata</name>
    <dbReference type="NCBI Taxonomy" id="980116"/>
    <lineage>
        <taxon>Eukaryota</taxon>
        <taxon>Fungi</taxon>
        <taxon>Dikarya</taxon>
        <taxon>Basidiomycota</taxon>
        <taxon>Agaricomycotina</taxon>
        <taxon>Agaricomycetes</taxon>
        <taxon>Agaricomycetidae</taxon>
        <taxon>Agaricales</taxon>
        <taxon>Agaricineae</taxon>
        <taxon>Psathyrellaceae</taxon>
        <taxon>Ephemerocybe</taxon>
    </lineage>
</organism>
<dbReference type="InterPro" id="IPR002893">
    <property type="entry name" value="Znf_MYND"/>
</dbReference>
<evidence type="ECO:0000313" key="6">
    <source>
        <dbReference type="EMBL" id="KAF6752205.1"/>
    </source>
</evidence>